<organism evidence="1 2">
    <name type="scientific">Pararhodospirillum photometricum DSM 122</name>
    <dbReference type="NCBI Taxonomy" id="1150469"/>
    <lineage>
        <taxon>Bacteria</taxon>
        <taxon>Pseudomonadati</taxon>
        <taxon>Pseudomonadota</taxon>
        <taxon>Alphaproteobacteria</taxon>
        <taxon>Rhodospirillales</taxon>
        <taxon>Rhodospirillaceae</taxon>
        <taxon>Pararhodospirillum</taxon>
    </lineage>
</organism>
<protein>
    <submittedName>
        <fullName evidence="1">Uncharacterized protein</fullName>
    </submittedName>
</protein>
<dbReference type="RefSeq" id="WP_014413972.1">
    <property type="nucleotide sequence ID" value="NC_017059.1"/>
</dbReference>
<name>H6SQL7_PARPM</name>
<evidence type="ECO:0000313" key="2">
    <source>
        <dbReference type="Proteomes" id="UP000033220"/>
    </source>
</evidence>
<dbReference type="PATRIC" id="fig|1150469.3.peg.810"/>
<dbReference type="HOGENOM" id="CLU_3238875_0_0_5"/>
<dbReference type="EMBL" id="HE663493">
    <property type="protein sequence ID" value="CCG07332.1"/>
    <property type="molecule type" value="Genomic_DNA"/>
</dbReference>
<evidence type="ECO:0000313" key="1">
    <source>
        <dbReference type="EMBL" id="CCG07332.1"/>
    </source>
</evidence>
<keyword evidence="2" id="KW-1185">Reference proteome</keyword>
<dbReference type="AlphaFoldDB" id="H6SQL7"/>
<dbReference type="Proteomes" id="UP000033220">
    <property type="component" value="Chromosome DSM 122"/>
</dbReference>
<sequence>MTVGRPLLRRAYRGNRRAARYVARVWRDVWNLRRHDAVLWGLV</sequence>
<gene>
    <name evidence="1" type="ORF">RSPPHO_00706</name>
</gene>
<accession>H6SQL7</accession>
<dbReference type="KEGG" id="rpm:RSPPHO_00706"/>
<proteinExistence type="predicted"/>
<reference evidence="1 2" key="1">
    <citation type="submission" date="2012-02" db="EMBL/GenBank/DDBJ databases">
        <title>Shotgun genome sequence of Phaeospirillum photometricum DSM 122.</title>
        <authorList>
            <person name="Duquesne K."/>
            <person name="Sturgis J."/>
        </authorList>
    </citation>
    <scope>NUCLEOTIDE SEQUENCE [LARGE SCALE GENOMIC DNA]</scope>
    <source>
        <strain evidence="2">DSM122</strain>
    </source>
</reference>